<keyword evidence="3" id="KW-1185">Reference proteome</keyword>
<comment type="caution">
    <text evidence="1">The sequence shown here is derived from an EMBL/GenBank/DDBJ whole genome shotgun (WGS) entry which is preliminary data.</text>
</comment>
<dbReference type="Proteomes" id="UP000663829">
    <property type="component" value="Unassembled WGS sequence"/>
</dbReference>
<evidence type="ECO:0000313" key="2">
    <source>
        <dbReference type="EMBL" id="CAF4026140.1"/>
    </source>
</evidence>
<dbReference type="Proteomes" id="UP000681722">
    <property type="component" value="Unassembled WGS sequence"/>
</dbReference>
<proteinExistence type="predicted"/>
<gene>
    <name evidence="1" type="ORF">GPM918_LOCUS46765</name>
    <name evidence="2" type="ORF">SRO942_LOCUS26424</name>
</gene>
<feature type="non-terminal residue" evidence="1">
    <location>
        <position position="26"/>
    </location>
</feature>
<name>A0A816HEI5_9BILA</name>
<accession>A0A816HEI5</accession>
<sequence>MSRAGCAAKTSDYVMPHAPVGRPCDG</sequence>
<reference evidence="1" key="1">
    <citation type="submission" date="2021-02" db="EMBL/GenBank/DDBJ databases">
        <authorList>
            <person name="Nowell W R."/>
        </authorList>
    </citation>
    <scope>NUCLEOTIDE SEQUENCE</scope>
</reference>
<evidence type="ECO:0000313" key="1">
    <source>
        <dbReference type="EMBL" id="CAF1687529.1"/>
    </source>
</evidence>
<protein>
    <submittedName>
        <fullName evidence="1">Uncharacterized protein</fullName>
    </submittedName>
</protein>
<dbReference type="AlphaFoldDB" id="A0A816HEI5"/>
<evidence type="ECO:0000313" key="3">
    <source>
        <dbReference type="Proteomes" id="UP000663829"/>
    </source>
</evidence>
<organism evidence="1 3">
    <name type="scientific">Didymodactylos carnosus</name>
    <dbReference type="NCBI Taxonomy" id="1234261"/>
    <lineage>
        <taxon>Eukaryota</taxon>
        <taxon>Metazoa</taxon>
        <taxon>Spiralia</taxon>
        <taxon>Gnathifera</taxon>
        <taxon>Rotifera</taxon>
        <taxon>Eurotatoria</taxon>
        <taxon>Bdelloidea</taxon>
        <taxon>Philodinida</taxon>
        <taxon>Philodinidae</taxon>
        <taxon>Didymodactylos</taxon>
    </lineage>
</organism>
<dbReference type="EMBL" id="CAJOBC010016041">
    <property type="protein sequence ID" value="CAF4026140.1"/>
    <property type="molecule type" value="Genomic_DNA"/>
</dbReference>
<dbReference type="EMBL" id="CAJNOQ010072597">
    <property type="protein sequence ID" value="CAF1687529.1"/>
    <property type="molecule type" value="Genomic_DNA"/>
</dbReference>